<evidence type="ECO:0000256" key="1">
    <source>
        <dbReference type="SAM" id="MobiDB-lite"/>
    </source>
</evidence>
<dbReference type="STRING" id="1314785.A0A165CVA7"/>
<accession>A0A165CVA7</accession>
<keyword evidence="4" id="KW-1185">Reference proteome</keyword>
<dbReference type="InterPro" id="IPR011333">
    <property type="entry name" value="SKP1/BTB/POZ_sf"/>
</dbReference>
<dbReference type="RefSeq" id="XP_040761233.1">
    <property type="nucleotide sequence ID" value="XM_040912981.1"/>
</dbReference>
<dbReference type="PROSITE" id="PS50097">
    <property type="entry name" value="BTB"/>
    <property type="match status" value="1"/>
</dbReference>
<dbReference type="GeneID" id="63830009"/>
<evidence type="ECO:0000313" key="3">
    <source>
        <dbReference type="EMBL" id="KZT03493.1"/>
    </source>
</evidence>
<dbReference type="OrthoDB" id="3027208at2759"/>
<evidence type="ECO:0000313" key="4">
    <source>
        <dbReference type="Proteomes" id="UP000076871"/>
    </source>
</evidence>
<sequence>MAATASGSADDSKQIKCDEELWYSDGNIVLIAQNHAFRVYKGQLAQHSEVFSGLFSMQHTGEENMEDCPVVHLPDSANELRHLLRFIFYYRKYYKDDIVLKFPTVAGLIRIGHKYLVHESVAEGLSRLRSIYGTHLPDYIAFRRRRDRKTRGMQYRPKHAIGVVNLARLISADDILPTALYDCCHLSTHILTNGVRYADGSIERLAPNDLAICFDGQRRLMFANSSAFYKMFDLDANRPRSGRYGCYTVGECGSALDAIIDDCIERGLQLHPNGLAIWSSIINLRKSSIQERLESLGSALCPSCRRFLNYHNNEAWYTLSDTLPSIFGLTVENWESSHPSRPREVENVERPPSSTSELASETDSEPL</sequence>
<feature type="region of interest" description="Disordered" evidence="1">
    <location>
        <begin position="335"/>
        <end position="367"/>
    </location>
</feature>
<dbReference type="Pfam" id="PF00651">
    <property type="entry name" value="BTB"/>
    <property type="match status" value="1"/>
</dbReference>
<organism evidence="3 4">
    <name type="scientific">Laetiporus sulphureus 93-53</name>
    <dbReference type="NCBI Taxonomy" id="1314785"/>
    <lineage>
        <taxon>Eukaryota</taxon>
        <taxon>Fungi</taxon>
        <taxon>Dikarya</taxon>
        <taxon>Basidiomycota</taxon>
        <taxon>Agaricomycotina</taxon>
        <taxon>Agaricomycetes</taxon>
        <taxon>Polyporales</taxon>
        <taxon>Laetiporus</taxon>
    </lineage>
</organism>
<evidence type="ECO:0000259" key="2">
    <source>
        <dbReference type="PROSITE" id="PS50097"/>
    </source>
</evidence>
<dbReference type="InterPro" id="IPR000210">
    <property type="entry name" value="BTB/POZ_dom"/>
</dbReference>
<gene>
    <name evidence="3" type="ORF">LAESUDRAFT_761844</name>
</gene>
<dbReference type="AlphaFoldDB" id="A0A165CVA7"/>
<dbReference type="Gene3D" id="3.30.710.10">
    <property type="entry name" value="Potassium Channel Kv1.1, Chain A"/>
    <property type="match status" value="1"/>
</dbReference>
<dbReference type="InParanoid" id="A0A165CVA7"/>
<name>A0A165CVA7_9APHY</name>
<dbReference type="CDD" id="cd18186">
    <property type="entry name" value="BTB_POZ_ZBTB_KLHL-like"/>
    <property type="match status" value="1"/>
</dbReference>
<proteinExistence type="predicted"/>
<feature type="domain" description="BTB" evidence="2">
    <location>
        <begin position="26"/>
        <end position="96"/>
    </location>
</feature>
<reference evidence="3 4" key="1">
    <citation type="journal article" date="2016" name="Mol. Biol. Evol.">
        <title>Comparative Genomics of Early-Diverging Mushroom-Forming Fungi Provides Insights into the Origins of Lignocellulose Decay Capabilities.</title>
        <authorList>
            <person name="Nagy L.G."/>
            <person name="Riley R."/>
            <person name="Tritt A."/>
            <person name="Adam C."/>
            <person name="Daum C."/>
            <person name="Floudas D."/>
            <person name="Sun H."/>
            <person name="Yadav J.S."/>
            <person name="Pangilinan J."/>
            <person name="Larsson K.H."/>
            <person name="Matsuura K."/>
            <person name="Barry K."/>
            <person name="Labutti K."/>
            <person name="Kuo R."/>
            <person name="Ohm R.A."/>
            <person name="Bhattacharya S.S."/>
            <person name="Shirouzu T."/>
            <person name="Yoshinaga Y."/>
            <person name="Martin F.M."/>
            <person name="Grigoriev I.V."/>
            <person name="Hibbett D.S."/>
        </authorList>
    </citation>
    <scope>NUCLEOTIDE SEQUENCE [LARGE SCALE GENOMIC DNA]</scope>
    <source>
        <strain evidence="3 4">93-53</strain>
    </source>
</reference>
<dbReference type="EMBL" id="KV427643">
    <property type="protein sequence ID" value="KZT03493.1"/>
    <property type="molecule type" value="Genomic_DNA"/>
</dbReference>
<dbReference type="Proteomes" id="UP000076871">
    <property type="component" value="Unassembled WGS sequence"/>
</dbReference>
<protein>
    <recommendedName>
        <fullName evidence="2">BTB domain-containing protein</fullName>
    </recommendedName>
</protein>